<sequence>METGNLGRVAREGLIEEVRSPTGEPPFLVRWSATGREALIFPGPDAHVVGKQEFAARCAARAARAVRNQESILAH</sequence>
<dbReference type="SUPFAM" id="SSF50118">
    <property type="entry name" value="Cell growth inhibitor/plasmid maintenance toxic component"/>
    <property type="match status" value="1"/>
</dbReference>
<evidence type="ECO:0000259" key="1">
    <source>
        <dbReference type="Pfam" id="PF08940"/>
    </source>
</evidence>
<comment type="caution">
    <text evidence="2">The sequence shown here is derived from an EMBL/GenBank/DDBJ whole genome shotgun (WGS) entry which is preliminary data.</text>
</comment>
<dbReference type="Proteomes" id="UP000535543">
    <property type="component" value="Unassembled WGS sequence"/>
</dbReference>
<dbReference type="AlphaFoldDB" id="A0A848K8J5"/>
<dbReference type="EMBL" id="VCQU01000001">
    <property type="protein sequence ID" value="NMN93956.1"/>
    <property type="molecule type" value="Genomic_DNA"/>
</dbReference>
<evidence type="ECO:0000313" key="2">
    <source>
        <dbReference type="EMBL" id="NMN93956.1"/>
    </source>
</evidence>
<accession>A0A848K8J5</accession>
<dbReference type="Gene3D" id="2.30.30.440">
    <property type="entry name" value="Domain of unknown function DUF1918"/>
    <property type="match status" value="1"/>
</dbReference>
<gene>
    <name evidence="2" type="ORF">FGL95_02770</name>
</gene>
<reference evidence="2 3" key="2">
    <citation type="submission" date="2020-06" db="EMBL/GenBank/DDBJ databases">
        <title>Antribacter stalactiti gen. nov., sp. nov., a new member of the family Nacardiaceae isolated from a cave.</title>
        <authorList>
            <person name="Kim I.S."/>
        </authorList>
    </citation>
    <scope>NUCLEOTIDE SEQUENCE [LARGE SCALE GENOMIC DNA]</scope>
    <source>
        <strain evidence="2 3">YC2-7</strain>
    </source>
</reference>
<organism evidence="2 3">
    <name type="scientific">Antrihabitans stalactiti</name>
    <dbReference type="NCBI Taxonomy" id="2584121"/>
    <lineage>
        <taxon>Bacteria</taxon>
        <taxon>Bacillati</taxon>
        <taxon>Actinomycetota</taxon>
        <taxon>Actinomycetes</taxon>
        <taxon>Mycobacteriales</taxon>
        <taxon>Nocardiaceae</taxon>
        <taxon>Antrihabitans</taxon>
    </lineage>
</organism>
<protein>
    <submittedName>
        <fullName evidence="2">DUF1918 domain-containing protein</fullName>
    </submittedName>
</protein>
<name>A0A848K8J5_9NOCA</name>
<evidence type="ECO:0000313" key="3">
    <source>
        <dbReference type="Proteomes" id="UP000535543"/>
    </source>
</evidence>
<dbReference type="Pfam" id="PF08940">
    <property type="entry name" value="DUF1918"/>
    <property type="match status" value="1"/>
</dbReference>
<dbReference type="RefSeq" id="WP_169585202.1">
    <property type="nucleotide sequence ID" value="NZ_VCQU01000001.1"/>
</dbReference>
<keyword evidence="3" id="KW-1185">Reference proteome</keyword>
<reference evidence="2 3" key="1">
    <citation type="submission" date="2019-05" db="EMBL/GenBank/DDBJ databases">
        <authorList>
            <person name="Lee S.D."/>
        </authorList>
    </citation>
    <scope>NUCLEOTIDE SEQUENCE [LARGE SCALE GENOMIC DNA]</scope>
    <source>
        <strain evidence="2 3">YC2-7</strain>
    </source>
</reference>
<feature type="domain" description="DUF1918" evidence="1">
    <location>
        <begin position="3"/>
        <end position="48"/>
    </location>
</feature>
<proteinExistence type="predicted"/>
<dbReference type="InterPro" id="IPR015035">
    <property type="entry name" value="DUF1918"/>
</dbReference>